<dbReference type="EMBL" id="FNFV01000004">
    <property type="protein sequence ID" value="SDK69530.1"/>
    <property type="molecule type" value="Genomic_DNA"/>
</dbReference>
<sequence length="242" mass="26696">MSRRRKEPALPARLRRPRALRYVGASVQKVISRVDTAAECIGPLEPGVHITGATAGQFSAIDAVEHMVEQLHPCSVRVSTWTTGIYDVERLQELKFLGLATDVRFLLDRATFEKSPQFAGPMIERFGVDTFRCCAVHAKVIVVDGGPGRRAAWRSSMNLNKNLRTENFDISVDDGIAEFWGQWFDGLWDWSGRSRDNRAIIQAVYDRWLSQGSGGAASDPHEGAGGGSGLITAEEFAAWFGD</sequence>
<organism evidence="1 2">
    <name type="scientific">Meinhardsimonia xiamenensis</name>
    <dbReference type="NCBI Taxonomy" id="990712"/>
    <lineage>
        <taxon>Bacteria</taxon>
        <taxon>Pseudomonadati</taxon>
        <taxon>Pseudomonadota</taxon>
        <taxon>Alphaproteobacteria</taxon>
        <taxon>Rhodobacterales</taxon>
        <taxon>Paracoccaceae</taxon>
        <taxon>Meinhardsimonia</taxon>
    </lineage>
</organism>
<reference evidence="2" key="1">
    <citation type="submission" date="2016-10" db="EMBL/GenBank/DDBJ databases">
        <authorList>
            <person name="Varghese N."/>
            <person name="Submissions S."/>
        </authorList>
    </citation>
    <scope>NUCLEOTIDE SEQUENCE [LARGE SCALE GENOMIC DNA]</scope>
    <source>
        <strain evidence="2">CGMCC 1.10789</strain>
    </source>
</reference>
<dbReference type="Proteomes" id="UP000199328">
    <property type="component" value="Unassembled WGS sequence"/>
</dbReference>
<dbReference type="STRING" id="990712.SAMN05216257_10497"/>
<evidence type="ECO:0000313" key="2">
    <source>
        <dbReference type="Proteomes" id="UP000199328"/>
    </source>
</evidence>
<evidence type="ECO:0000313" key="1">
    <source>
        <dbReference type="EMBL" id="SDK69530.1"/>
    </source>
</evidence>
<dbReference type="RefSeq" id="WP_092500327.1">
    <property type="nucleotide sequence ID" value="NZ_FNFV01000004.1"/>
</dbReference>
<evidence type="ECO:0008006" key="3">
    <source>
        <dbReference type="Google" id="ProtNLM"/>
    </source>
</evidence>
<accession>A0A1G9E0F7</accession>
<dbReference type="SUPFAM" id="SSF56024">
    <property type="entry name" value="Phospholipase D/nuclease"/>
    <property type="match status" value="1"/>
</dbReference>
<name>A0A1G9E0F7_9RHOB</name>
<dbReference type="OrthoDB" id="7856231at2"/>
<gene>
    <name evidence="1" type="ORF">SAMN05216257_10497</name>
</gene>
<proteinExistence type="predicted"/>
<dbReference type="AlphaFoldDB" id="A0A1G9E0F7"/>
<protein>
    <recommendedName>
        <fullName evidence="3">PLD-like domain-containing protein</fullName>
    </recommendedName>
</protein>
<keyword evidence="2" id="KW-1185">Reference proteome</keyword>